<protein>
    <submittedName>
        <fullName evidence="6">TetR/AcrR family transcriptional regulator</fullName>
    </submittedName>
</protein>
<feature type="DNA-binding region" description="H-T-H motif" evidence="4">
    <location>
        <begin position="49"/>
        <end position="68"/>
    </location>
</feature>
<accession>A0A5B2VPW9</accession>
<reference evidence="6 7" key="2">
    <citation type="submission" date="2019-09" db="EMBL/GenBank/DDBJ databases">
        <authorList>
            <person name="Jin C."/>
        </authorList>
    </citation>
    <scope>NUCLEOTIDE SEQUENCE [LARGE SCALE GENOMIC DNA]</scope>
    <source>
        <strain evidence="6 7">BN140078</strain>
    </source>
</reference>
<dbReference type="InterPro" id="IPR009057">
    <property type="entry name" value="Homeodomain-like_sf"/>
</dbReference>
<keyword evidence="1" id="KW-0805">Transcription regulation</keyword>
<dbReference type="EMBL" id="VUOC01000004">
    <property type="protein sequence ID" value="KAA2240764.1"/>
    <property type="molecule type" value="Genomic_DNA"/>
</dbReference>
<gene>
    <name evidence="6" type="ORF">F0L74_32015</name>
</gene>
<dbReference type="PANTHER" id="PTHR47506">
    <property type="entry name" value="TRANSCRIPTIONAL REGULATORY PROTEIN"/>
    <property type="match status" value="1"/>
</dbReference>
<evidence type="ECO:0000256" key="4">
    <source>
        <dbReference type="PROSITE-ProRule" id="PRU00335"/>
    </source>
</evidence>
<evidence type="ECO:0000256" key="3">
    <source>
        <dbReference type="ARBA" id="ARBA00023163"/>
    </source>
</evidence>
<reference evidence="6 7" key="1">
    <citation type="submission" date="2019-09" db="EMBL/GenBank/DDBJ databases">
        <title>Chitinophaga ginsengihumi sp. nov., isolated from soil of ginseng rhizosphere.</title>
        <authorList>
            <person name="Lee J."/>
        </authorList>
    </citation>
    <scope>NUCLEOTIDE SEQUENCE [LARGE SCALE GENOMIC DNA]</scope>
    <source>
        <strain evidence="6 7">BN140078</strain>
    </source>
</reference>
<evidence type="ECO:0000256" key="2">
    <source>
        <dbReference type="ARBA" id="ARBA00023125"/>
    </source>
</evidence>
<sequence>MSPDRHKNIQTCLLKNKSYLCIMRESAVKERILDVAARLFYQQGYNSTGINQVIDEADIAKGSLYNHFPSKSDLLVAYLQQAHERWFADMEVYLSPIKDPRKKILGLFDFRLNRQLVSNFSGCQFIKASAEIGRGEPKAMDQIKMFKDRLNNYILSLVKQAEHKKFLTDEMLTDTIFLLLEGSSTTGVIQHSPEATRKAKKIIEQFL</sequence>
<keyword evidence="3" id="KW-0804">Transcription</keyword>
<dbReference type="AlphaFoldDB" id="A0A5B2VPW9"/>
<proteinExistence type="predicted"/>
<dbReference type="SUPFAM" id="SSF48498">
    <property type="entry name" value="Tetracyclin repressor-like, C-terminal domain"/>
    <property type="match status" value="1"/>
</dbReference>
<keyword evidence="2 4" id="KW-0238">DNA-binding</keyword>
<dbReference type="PRINTS" id="PR00455">
    <property type="entry name" value="HTHTETR"/>
</dbReference>
<comment type="caution">
    <text evidence="6">The sequence shown here is derived from an EMBL/GenBank/DDBJ whole genome shotgun (WGS) entry which is preliminary data.</text>
</comment>
<organism evidence="6 7">
    <name type="scientific">Chitinophaga agrisoli</name>
    <dbReference type="NCBI Taxonomy" id="2607653"/>
    <lineage>
        <taxon>Bacteria</taxon>
        <taxon>Pseudomonadati</taxon>
        <taxon>Bacteroidota</taxon>
        <taxon>Chitinophagia</taxon>
        <taxon>Chitinophagales</taxon>
        <taxon>Chitinophagaceae</taxon>
        <taxon>Chitinophaga</taxon>
    </lineage>
</organism>
<dbReference type="SUPFAM" id="SSF46689">
    <property type="entry name" value="Homeodomain-like"/>
    <property type="match status" value="1"/>
</dbReference>
<dbReference type="Proteomes" id="UP000324611">
    <property type="component" value="Unassembled WGS sequence"/>
</dbReference>
<dbReference type="Pfam" id="PF00440">
    <property type="entry name" value="TetR_N"/>
    <property type="match status" value="1"/>
</dbReference>
<dbReference type="PANTHER" id="PTHR47506:SF6">
    <property type="entry name" value="HTH-TYPE TRANSCRIPTIONAL REPRESSOR NEMR"/>
    <property type="match status" value="1"/>
</dbReference>
<name>A0A5B2VPW9_9BACT</name>
<dbReference type="PROSITE" id="PS50977">
    <property type="entry name" value="HTH_TETR_2"/>
    <property type="match status" value="1"/>
</dbReference>
<feature type="domain" description="HTH tetR-type" evidence="5">
    <location>
        <begin position="26"/>
        <end position="86"/>
    </location>
</feature>
<dbReference type="InterPro" id="IPR001647">
    <property type="entry name" value="HTH_TetR"/>
</dbReference>
<dbReference type="Gene3D" id="1.10.357.10">
    <property type="entry name" value="Tetracycline Repressor, domain 2"/>
    <property type="match status" value="1"/>
</dbReference>
<evidence type="ECO:0000313" key="7">
    <source>
        <dbReference type="Proteomes" id="UP000324611"/>
    </source>
</evidence>
<evidence type="ECO:0000256" key="1">
    <source>
        <dbReference type="ARBA" id="ARBA00023015"/>
    </source>
</evidence>
<dbReference type="GO" id="GO:0003677">
    <property type="term" value="F:DNA binding"/>
    <property type="evidence" value="ECO:0007669"/>
    <property type="project" value="UniProtKB-UniRule"/>
</dbReference>
<evidence type="ECO:0000259" key="5">
    <source>
        <dbReference type="PROSITE" id="PS50977"/>
    </source>
</evidence>
<keyword evidence="7" id="KW-1185">Reference proteome</keyword>
<evidence type="ECO:0000313" key="6">
    <source>
        <dbReference type="EMBL" id="KAA2240764.1"/>
    </source>
</evidence>
<dbReference type="InterPro" id="IPR036271">
    <property type="entry name" value="Tet_transcr_reg_TetR-rel_C_sf"/>
</dbReference>